<keyword evidence="4 6" id="KW-0067">ATP-binding</keyword>
<protein>
    <submittedName>
        <fullName evidence="11">DEAD/DEAH box helicase</fullName>
    </submittedName>
</protein>
<reference evidence="11 13" key="1">
    <citation type="submission" date="2020-12" db="EMBL/GenBank/DDBJ databases">
        <title>strain FJAT-54423T represents a novel species of the genus Brevibacillus.</title>
        <authorList>
            <person name="Tang R."/>
        </authorList>
    </citation>
    <scope>NUCLEOTIDE SEQUENCE [LARGE SCALE GENOMIC DNA]</scope>
    <source>
        <strain evidence="11 13">FJAT-54423</strain>
    </source>
</reference>
<dbReference type="PANTHER" id="PTHR47963:SF7">
    <property type="entry name" value="ATP-DEPENDENT RNA HELICASE YFML-RELATED"/>
    <property type="match status" value="1"/>
</dbReference>
<evidence type="ECO:0000313" key="12">
    <source>
        <dbReference type="EMBL" id="QUO43297.1"/>
    </source>
</evidence>
<dbReference type="InterPro" id="IPR000629">
    <property type="entry name" value="RNA-helicase_DEAD-box_CS"/>
</dbReference>
<dbReference type="Proteomes" id="UP000677234">
    <property type="component" value="Chromosome"/>
</dbReference>
<evidence type="ECO:0000256" key="5">
    <source>
        <dbReference type="PROSITE-ProRule" id="PRU00552"/>
    </source>
</evidence>
<feature type="compositionally biased region" description="Basic residues" evidence="7">
    <location>
        <begin position="381"/>
        <end position="399"/>
    </location>
</feature>
<dbReference type="Pfam" id="PF00270">
    <property type="entry name" value="DEAD"/>
    <property type="match status" value="1"/>
</dbReference>
<dbReference type="InterPro" id="IPR001650">
    <property type="entry name" value="Helicase_C-like"/>
</dbReference>
<sequence>MSTTFADFSLSAPLLEALREQHIEKPTPVQAEAIPLIQSGRDVLVESPTGTGKTLAYLLPLLDRIDAESKEIQVLVLAPTHELVMQITTVAEGLLAKKNLTAQAIIGGVDVKRQLERLKKRPSLIAATPGRLVELLESRKLKVHQVKAIVVDEADRLLDDGFLRPVQEVMRRVMRDTQRLFFSATLPPDVIRLASSFVSDPAVVQASAPENGLGVAHMYLVCEPRKKVDTLRRLLRMIHVQRSMVFVNQIDKVEEIVSKLEYHHLPCRLLHRDTSKEERARSLQLFREGAVQVLITTDVAARGIDIAEVECVVHFDPAPDADAYVHRSGRTGRMGRAGLVFSIITPQELFILRKFSKQTGLVLTEKVMTHGQLLDPEAARRKPAPAKRPVHKKRRFESK</sequence>
<dbReference type="PROSITE" id="PS51194">
    <property type="entry name" value="HELICASE_CTER"/>
    <property type="match status" value="1"/>
</dbReference>
<dbReference type="InterPro" id="IPR014001">
    <property type="entry name" value="Helicase_ATP-bd"/>
</dbReference>
<evidence type="ECO:0000256" key="1">
    <source>
        <dbReference type="ARBA" id="ARBA00022741"/>
    </source>
</evidence>
<keyword evidence="2 6" id="KW-0378">Hydrolase</keyword>
<dbReference type="Pfam" id="PF00271">
    <property type="entry name" value="Helicase_C"/>
    <property type="match status" value="1"/>
</dbReference>
<feature type="domain" description="Helicase C-terminal" evidence="9">
    <location>
        <begin position="230"/>
        <end position="375"/>
    </location>
</feature>
<dbReference type="SMART" id="SM00490">
    <property type="entry name" value="HELICc"/>
    <property type="match status" value="1"/>
</dbReference>
<dbReference type="GO" id="GO:0016787">
    <property type="term" value="F:hydrolase activity"/>
    <property type="evidence" value="ECO:0007669"/>
    <property type="project" value="UniProtKB-KW"/>
</dbReference>
<dbReference type="PROSITE" id="PS51192">
    <property type="entry name" value="HELICASE_ATP_BIND_1"/>
    <property type="match status" value="1"/>
</dbReference>
<evidence type="ECO:0000256" key="4">
    <source>
        <dbReference type="ARBA" id="ARBA00022840"/>
    </source>
</evidence>
<name>A0A7T5EPB3_9BACL</name>
<dbReference type="InterPro" id="IPR027417">
    <property type="entry name" value="P-loop_NTPase"/>
</dbReference>
<dbReference type="GO" id="GO:0005524">
    <property type="term" value="F:ATP binding"/>
    <property type="evidence" value="ECO:0007669"/>
    <property type="project" value="UniProtKB-KW"/>
</dbReference>
<dbReference type="KEGG" id="bcop:JD108_10600"/>
<keyword evidence="3 6" id="KW-0347">Helicase</keyword>
<dbReference type="EMBL" id="CP073708">
    <property type="protein sequence ID" value="QUO43297.1"/>
    <property type="molecule type" value="Genomic_DNA"/>
</dbReference>
<keyword evidence="14" id="KW-1185">Reference proteome</keyword>
<dbReference type="SMART" id="SM00487">
    <property type="entry name" value="DEXDc"/>
    <property type="match status" value="1"/>
</dbReference>
<dbReference type="EMBL" id="CP066308">
    <property type="protein sequence ID" value="QQE76269.1"/>
    <property type="molecule type" value="Genomic_DNA"/>
</dbReference>
<evidence type="ECO:0000256" key="2">
    <source>
        <dbReference type="ARBA" id="ARBA00022801"/>
    </source>
</evidence>
<dbReference type="InterPro" id="IPR050547">
    <property type="entry name" value="DEAD_box_RNA_helicases"/>
</dbReference>
<feature type="domain" description="DEAD-box RNA helicase Q" evidence="10">
    <location>
        <begin position="3"/>
        <end position="31"/>
    </location>
</feature>
<evidence type="ECO:0000256" key="7">
    <source>
        <dbReference type="SAM" id="MobiDB-lite"/>
    </source>
</evidence>
<dbReference type="Gene3D" id="3.40.50.300">
    <property type="entry name" value="P-loop containing nucleotide triphosphate hydrolases"/>
    <property type="match status" value="2"/>
</dbReference>
<dbReference type="CDD" id="cd18787">
    <property type="entry name" value="SF2_C_DEAD"/>
    <property type="match status" value="1"/>
</dbReference>
<keyword evidence="1 6" id="KW-0547">Nucleotide-binding</keyword>
<dbReference type="SUPFAM" id="SSF52540">
    <property type="entry name" value="P-loop containing nucleoside triphosphate hydrolases"/>
    <property type="match status" value="1"/>
</dbReference>
<organism evidence="11 13">
    <name type="scientific">Brevibacillus composti</name>
    <dbReference type="NCBI Taxonomy" id="2796470"/>
    <lineage>
        <taxon>Bacteria</taxon>
        <taxon>Bacillati</taxon>
        <taxon>Bacillota</taxon>
        <taxon>Bacilli</taxon>
        <taxon>Bacillales</taxon>
        <taxon>Paenibacillaceae</taxon>
        <taxon>Brevibacillus</taxon>
    </lineage>
</organism>
<dbReference type="RefSeq" id="WP_198829772.1">
    <property type="nucleotide sequence ID" value="NZ_CP066308.1"/>
</dbReference>
<dbReference type="InterPro" id="IPR044742">
    <property type="entry name" value="DEAD/DEAH_RhlB"/>
</dbReference>
<evidence type="ECO:0000259" key="8">
    <source>
        <dbReference type="PROSITE" id="PS51192"/>
    </source>
</evidence>
<dbReference type="GO" id="GO:0005840">
    <property type="term" value="C:ribosome"/>
    <property type="evidence" value="ECO:0007669"/>
    <property type="project" value="TreeGrafter"/>
</dbReference>
<dbReference type="PROSITE" id="PS00039">
    <property type="entry name" value="DEAD_ATP_HELICASE"/>
    <property type="match status" value="1"/>
</dbReference>
<dbReference type="PROSITE" id="PS51195">
    <property type="entry name" value="Q_MOTIF"/>
    <property type="match status" value="1"/>
</dbReference>
<evidence type="ECO:0000313" key="13">
    <source>
        <dbReference type="Proteomes" id="UP000595847"/>
    </source>
</evidence>
<evidence type="ECO:0000313" key="14">
    <source>
        <dbReference type="Proteomes" id="UP000677234"/>
    </source>
</evidence>
<dbReference type="GO" id="GO:0005829">
    <property type="term" value="C:cytosol"/>
    <property type="evidence" value="ECO:0007669"/>
    <property type="project" value="TreeGrafter"/>
</dbReference>
<evidence type="ECO:0000259" key="9">
    <source>
        <dbReference type="PROSITE" id="PS51194"/>
    </source>
</evidence>
<accession>A0A7T5EPB3</accession>
<reference evidence="12" key="2">
    <citation type="submission" date="2021-04" db="EMBL/GenBank/DDBJ databases">
        <title>Brevibacillus composti FJAT-54423, complete genome.</title>
        <authorList>
            <person name="Tang R."/>
        </authorList>
    </citation>
    <scope>NUCLEOTIDE SEQUENCE</scope>
    <source>
        <strain evidence="12">FJAT-54424</strain>
    </source>
</reference>
<dbReference type="InterPro" id="IPR011545">
    <property type="entry name" value="DEAD/DEAH_box_helicase_dom"/>
</dbReference>
<dbReference type="InterPro" id="IPR014014">
    <property type="entry name" value="RNA_helicase_DEAD_Q_motif"/>
</dbReference>
<dbReference type="GO" id="GO:0033592">
    <property type="term" value="F:RNA strand annealing activity"/>
    <property type="evidence" value="ECO:0007669"/>
    <property type="project" value="TreeGrafter"/>
</dbReference>
<evidence type="ECO:0000256" key="3">
    <source>
        <dbReference type="ARBA" id="ARBA00022806"/>
    </source>
</evidence>
<feature type="domain" description="Helicase ATP-binding" evidence="8">
    <location>
        <begin position="34"/>
        <end position="204"/>
    </location>
</feature>
<evidence type="ECO:0000256" key="6">
    <source>
        <dbReference type="RuleBase" id="RU000492"/>
    </source>
</evidence>
<evidence type="ECO:0000259" key="10">
    <source>
        <dbReference type="PROSITE" id="PS51195"/>
    </source>
</evidence>
<feature type="short sequence motif" description="Q motif" evidence="5">
    <location>
        <begin position="3"/>
        <end position="31"/>
    </location>
</feature>
<evidence type="ECO:0000313" key="11">
    <source>
        <dbReference type="EMBL" id="QQE76269.1"/>
    </source>
</evidence>
<dbReference type="PANTHER" id="PTHR47963">
    <property type="entry name" value="DEAD-BOX ATP-DEPENDENT RNA HELICASE 47, MITOCHONDRIAL"/>
    <property type="match status" value="1"/>
</dbReference>
<dbReference type="Proteomes" id="UP000595847">
    <property type="component" value="Chromosome"/>
</dbReference>
<dbReference type="GO" id="GO:0003724">
    <property type="term" value="F:RNA helicase activity"/>
    <property type="evidence" value="ECO:0007669"/>
    <property type="project" value="InterPro"/>
</dbReference>
<proteinExistence type="inferred from homology"/>
<dbReference type="AlphaFoldDB" id="A0A7T5EPB3"/>
<comment type="similarity">
    <text evidence="6">Belongs to the DEAD box helicase family.</text>
</comment>
<dbReference type="GO" id="GO:0009409">
    <property type="term" value="P:response to cold"/>
    <property type="evidence" value="ECO:0007669"/>
    <property type="project" value="TreeGrafter"/>
</dbReference>
<gene>
    <name evidence="11" type="ORF">JD108_10600</name>
    <name evidence="12" type="ORF">KDJ56_10290</name>
</gene>
<feature type="region of interest" description="Disordered" evidence="7">
    <location>
        <begin position="375"/>
        <end position="399"/>
    </location>
</feature>
<dbReference type="CDD" id="cd00268">
    <property type="entry name" value="DEADc"/>
    <property type="match status" value="1"/>
</dbReference>